<evidence type="ECO:0000256" key="6">
    <source>
        <dbReference type="RuleBase" id="RU363126"/>
    </source>
</evidence>
<evidence type="ECO:0000256" key="1">
    <source>
        <dbReference type="ARBA" id="ARBA00004370"/>
    </source>
</evidence>
<evidence type="ECO:0000256" key="3">
    <source>
        <dbReference type="ARBA" id="ARBA00022989"/>
    </source>
</evidence>
<dbReference type="PANTHER" id="PTHR10736">
    <property type="entry name" value="BESTROPHIN"/>
    <property type="match status" value="1"/>
</dbReference>
<dbReference type="Pfam" id="PF01062">
    <property type="entry name" value="Bestrophin"/>
    <property type="match status" value="1"/>
</dbReference>
<dbReference type="GO" id="GO:0034707">
    <property type="term" value="C:chloride channel complex"/>
    <property type="evidence" value="ECO:0007669"/>
    <property type="project" value="UniProtKB-KW"/>
</dbReference>
<name>A0A6A7FZC2_9CRUS</name>
<proteinExistence type="evidence at transcript level"/>
<dbReference type="GO" id="GO:0005886">
    <property type="term" value="C:plasma membrane"/>
    <property type="evidence" value="ECO:0007669"/>
    <property type="project" value="UniProtKB-SubCell"/>
</dbReference>
<sequence>MTVSYQYHVASSTSGGFTRLLFRWKGSLYKLVYRELVIFVICYGLMSILYRHILTVDQKRSFEKVVMYCDTFMNYIPLSFILGFYVAFVVSRWWQQYMAIPWPDKLLHSIALHVSGHDEKGRMFRRSMVRYLNLSFVLVLRSISTAVKRRFPTFDHIVEAGFMTATELEIYKTIPSTEFNTYWVPFTWFTALVREATYQKRLIDPMGSKLIMEMFFEFRAKCGLLWCYDWVVVTIATYSFFFACIIGRQYVERSPIPYRIKPDLYIPYFTLLQFFFYMGLLKVAEQLINPFGDDDEDFELNWIIDRHMKVSYLIVDTLMLRTPPLTKDIYFDLENPELPYTEAAIPFRKRAYRGSVANMKVPEDKQTFILPDIEEECDESEQGLAHRDIISGGLHSTITSMWRSVGVTPTSKTGSLMFQMPDGRATDRKAPSPLTSVISKLTAAIGTRSGSRLAVSAGTKGTVGDALVVVGTNQVLLATGLDLNPKQPENNSEYVALHMDTVTSDPRLGDSSVARNTYVPYNKPSSKLAASIRARLAMKKKPVMKWKPYQRPVERYRGVEEPLDDHLTEVCYEEECAFMWRTIDDDFDVSTPENSREFRLPTNETEKLHFEEHRILPNYAGTRPRVPKSKIISSNSPISFHPSAIYTQSPPYRRPGIRTFRPRRKAKGCPKCSLYYRSWPVLPCSVCGVPLSPDTVRCLSENSVFVDAIIKRLKYSSLSSNFNVPSNHHS</sequence>
<feature type="transmembrane region" description="Helical" evidence="6">
    <location>
        <begin position="263"/>
        <end position="281"/>
    </location>
</feature>
<keyword evidence="6" id="KW-1003">Cell membrane</keyword>
<keyword evidence="6" id="KW-0869">Chloride channel</keyword>
<organism evidence="7">
    <name type="scientific">Hirondellea gigas</name>
    <dbReference type="NCBI Taxonomy" id="1518452"/>
    <lineage>
        <taxon>Eukaryota</taxon>
        <taxon>Metazoa</taxon>
        <taxon>Ecdysozoa</taxon>
        <taxon>Arthropoda</taxon>
        <taxon>Crustacea</taxon>
        <taxon>Multicrustacea</taxon>
        <taxon>Malacostraca</taxon>
        <taxon>Eumalacostraca</taxon>
        <taxon>Peracarida</taxon>
        <taxon>Amphipoda</taxon>
        <taxon>Amphilochidea</taxon>
        <taxon>Lysianassida</taxon>
        <taxon>Lysianassidira</taxon>
        <taxon>Lysianassoidea</taxon>
        <taxon>Lysianassidae</taxon>
        <taxon>Hirondellea</taxon>
    </lineage>
</organism>
<evidence type="ECO:0000256" key="4">
    <source>
        <dbReference type="ARBA" id="ARBA00023136"/>
    </source>
</evidence>
<feature type="transmembrane region" description="Helical" evidence="6">
    <location>
        <begin position="31"/>
        <end position="52"/>
    </location>
</feature>
<dbReference type="GO" id="GO:0005254">
    <property type="term" value="F:chloride channel activity"/>
    <property type="evidence" value="ECO:0007669"/>
    <property type="project" value="UniProtKB-KW"/>
</dbReference>
<keyword evidence="6" id="KW-0813">Transport</keyword>
<feature type="transmembrane region" description="Helical" evidence="6">
    <location>
        <begin position="72"/>
        <end position="90"/>
    </location>
</feature>
<reference evidence="7" key="1">
    <citation type="submission" date="2017-11" db="EMBL/GenBank/DDBJ databases">
        <title>The sensing device of the deep-sea amphipod.</title>
        <authorList>
            <person name="Kobayashi H."/>
            <person name="Nagahama T."/>
            <person name="Arai W."/>
            <person name="Sasagawa Y."/>
            <person name="Umeda M."/>
            <person name="Hayashi T."/>
            <person name="Nikaido I."/>
            <person name="Watanabe H."/>
            <person name="Oguri K."/>
            <person name="Kitazato H."/>
            <person name="Fujioka K."/>
            <person name="Kido Y."/>
            <person name="Takami H."/>
        </authorList>
    </citation>
    <scope>NUCLEOTIDE SEQUENCE</scope>
    <source>
        <tissue evidence="7">Whole body</tissue>
    </source>
</reference>
<comment type="function">
    <text evidence="6">Forms chloride channels.</text>
</comment>
<dbReference type="AlphaFoldDB" id="A0A6A7FZC2"/>
<evidence type="ECO:0000313" key="7">
    <source>
        <dbReference type="EMBL" id="LAC23967.1"/>
    </source>
</evidence>
<keyword evidence="6" id="KW-0868">Chloride</keyword>
<dbReference type="EMBL" id="IACT01004789">
    <property type="protein sequence ID" value="LAC23967.1"/>
    <property type="molecule type" value="mRNA"/>
</dbReference>
<dbReference type="PANTHER" id="PTHR10736:SF0">
    <property type="entry name" value="BESTROPHIN HOMOLOG"/>
    <property type="match status" value="1"/>
</dbReference>
<keyword evidence="6" id="KW-0407">Ion channel</keyword>
<keyword evidence="4 6" id="KW-0472">Membrane</keyword>
<keyword evidence="2 6" id="KW-0812">Transmembrane</keyword>
<keyword evidence="3 6" id="KW-1133">Transmembrane helix</keyword>
<evidence type="ECO:0000256" key="2">
    <source>
        <dbReference type="ARBA" id="ARBA00022692"/>
    </source>
</evidence>
<protein>
    <recommendedName>
        <fullName evidence="6">Bestrophin homolog</fullName>
    </recommendedName>
</protein>
<dbReference type="InterPro" id="IPR000615">
    <property type="entry name" value="Bestrophin"/>
</dbReference>
<feature type="transmembrane region" description="Helical" evidence="6">
    <location>
        <begin position="230"/>
        <end position="251"/>
    </location>
</feature>
<evidence type="ECO:0000256" key="5">
    <source>
        <dbReference type="ARBA" id="ARBA00034769"/>
    </source>
</evidence>
<accession>A0A6A7FZC2</accession>
<keyword evidence="6" id="KW-0406">Ion transport</keyword>
<comment type="similarity">
    <text evidence="5 6">Belongs to the anion channel-forming bestrophin (TC 1.A.46) family. Calcium-sensitive chloride channel subfamily.</text>
</comment>
<dbReference type="InterPro" id="IPR021134">
    <property type="entry name" value="Bestrophin-like"/>
</dbReference>
<comment type="subcellular location">
    <subcellularLocation>
        <location evidence="6">Cell membrane</location>
        <topology evidence="6">Multi-pass membrane protein</topology>
    </subcellularLocation>
    <subcellularLocation>
        <location evidence="1">Membrane</location>
    </subcellularLocation>
</comment>